<evidence type="ECO:0000256" key="1">
    <source>
        <dbReference type="SAM" id="Phobius"/>
    </source>
</evidence>
<dbReference type="AlphaFoldDB" id="A0A0E9U469"/>
<reference evidence="2" key="2">
    <citation type="journal article" date="2015" name="Fish Shellfish Immunol.">
        <title>Early steps in the European eel (Anguilla anguilla)-Vibrio vulnificus interaction in the gills: Role of the RtxA13 toxin.</title>
        <authorList>
            <person name="Callol A."/>
            <person name="Pajuelo D."/>
            <person name="Ebbesson L."/>
            <person name="Teles M."/>
            <person name="MacKenzie S."/>
            <person name="Amaro C."/>
        </authorList>
    </citation>
    <scope>NUCLEOTIDE SEQUENCE</scope>
</reference>
<name>A0A0E9U469_ANGAN</name>
<evidence type="ECO:0000313" key="2">
    <source>
        <dbReference type="EMBL" id="JAH59960.1"/>
    </source>
</evidence>
<accession>A0A0E9U469</accession>
<proteinExistence type="predicted"/>
<sequence length="53" mass="6041">MCIYDCSQTLVRTMSIGKGMQFSLITCKKIFIFILFYNKSNLVKANSGIQDNI</sequence>
<reference evidence="2" key="1">
    <citation type="submission" date="2014-11" db="EMBL/GenBank/DDBJ databases">
        <authorList>
            <person name="Amaro Gonzalez C."/>
        </authorList>
    </citation>
    <scope>NUCLEOTIDE SEQUENCE</scope>
</reference>
<organism evidence="2">
    <name type="scientific">Anguilla anguilla</name>
    <name type="common">European freshwater eel</name>
    <name type="synonym">Muraena anguilla</name>
    <dbReference type="NCBI Taxonomy" id="7936"/>
    <lineage>
        <taxon>Eukaryota</taxon>
        <taxon>Metazoa</taxon>
        <taxon>Chordata</taxon>
        <taxon>Craniata</taxon>
        <taxon>Vertebrata</taxon>
        <taxon>Euteleostomi</taxon>
        <taxon>Actinopterygii</taxon>
        <taxon>Neopterygii</taxon>
        <taxon>Teleostei</taxon>
        <taxon>Anguilliformes</taxon>
        <taxon>Anguillidae</taxon>
        <taxon>Anguilla</taxon>
    </lineage>
</organism>
<keyword evidence="1" id="KW-0472">Membrane</keyword>
<protein>
    <submittedName>
        <fullName evidence="2">Uncharacterized protein</fullName>
    </submittedName>
</protein>
<feature type="transmembrane region" description="Helical" evidence="1">
    <location>
        <begin position="20"/>
        <end position="37"/>
    </location>
</feature>
<dbReference type="EMBL" id="GBXM01048617">
    <property type="protein sequence ID" value="JAH59960.1"/>
    <property type="molecule type" value="Transcribed_RNA"/>
</dbReference>
<keyword evidence="1" id="KW-1133">Transmembrane helix</keyword>
<keyword evidence="1" id="KW-0812">Transmembrane</keyword>